<gene>
    <name evidence="1" type="ORF">FLACHUCJ7_00174</name>
</gene>
<organism evidence="1 2">
    <name type="scientific">Flavobacterium chungangense</name>
    <dbReference type="NCBI Taxonomy" id="554283"/>
    <lineage>
        <taxon>Bacteria</taxon>
        <taxon>Pseudomonadati</taxon>
        <taxon>Bacteroidota</taxon>
        <taxon>Flavobacteriia</taxon>
        <taxon>Flavobacteriales</taxon>
        <taxon>Flavobacteriaceae</taxon>
        <taxon>Flavobacterium</taxon>
    </lineage>
</organism>
<dbReference type="EMBL" id="CAIJDO010000050">
    <property type="protein sequence ID" value="CAD0000668.1"/>
    <property type="molecule type" value="Genomic_DNA"/>
</dbReference>
<accession>A0A6V6YMF8</accession>
<name>A0A6V6YMF8_9FLAO</name>
<dbReference type="AlphaFoldDB" id="A0A6V6YMF8"/>
<evidence type="ECO:0000313" key="1">
    <source>
        <dbReference type="EMBL" id="CAD0000668.1"/>
    </source>
</evidence>
<protein>
    <submittedName>
        <fullName evidence="1">Uncharacterized protein</fullName>
    </submittedName>
</protein>
<proteinExistence type="predicted"/>
<sequence length="263" mass="28989">MLVEKCLFATKNMKWSRTHYKKRTVSHSIKAKANLKSLMSRIKLIIMQPIPVKVKNVNVYPYVDWHGGGVGPVILPVIEGATGTYAVGTLLMFVFYNLNLDLQSQNPKLGIHQRYVATGETEDGTPFTTPWMYCTNDSSQPEFGRTITINKEDSEPINTGGLSDYITLGPLTDITVSQLFPPPAIGEILLINNGSGNVIATRTGTPHEMGIEVTNGNRFGTLKAGMKNIMITAKNKEGKTFTMGNLTCVSPSEPALFLQEFRF</sequence>
<evidence type="ECO:0000313" key="2">
    <source>
        <dbReference type="Proteomes" id="UP000556700"/>
    </source>
</evidence>
<dbReference type="Proteomes" id="UP000556700">
    <property type="component" value="Unassembled WGS sequence"/>
</dbReference>
<reference evidence="1 2" key="1">
    <citation type="submission" date="2020-06" db="EMBL/GenBank/DDBJ databases">
        <authorList>
            <person name="Criscuolo A."/>
        </authorList>
    </citation>
    <scope>NUCLEOTIDE SEQUENCE [LARGE SCALE GENOMIC DNA]</scope>
    <source>
        <strain evidence="2">CIP 110025</strain>
    </source>
</reference>
<keyword evidence="2" id="KW-1185">Reference proteome</keyword>
<comment type="caution">
    <text evidence="1">The sequence shown here is derived from an EMBL/GenBank/DDBJ whole genome shotgun (WGS) entry which is preliminary data.</text>
</comment>